<dbReference type="PANTHER" id="PTHR12997:SF9">
    <property type="entry name" value="INOSITOL-POLYPHOSPHATE 5-PHOSPHATASE"/>
    <property type="match status" value="1"/>
</dbReference>
<dbReference type="SUPFAM" id="SSF56219">
    <property type="entry name" value="DNase I-like"/>
    <property type="match status" value="1"/>
</dbReference>
<proteinExistence type="inferred from homology"/>
<dbReference type="Pfam" id="PF22669">
    <property type="entry name" value="Exo_endo_phos2"/>
    <property type="match status" value="1"/>
</dbReference>
<dbReference type="GO" id="GO:0004445">
    <property type="term" value="F:inositol-polyphosphate 5-phosphatase activity"/>
    <property type="evidence" value="ECO:0007669"/>
    <property type="project" value="UniProtKB-EC"/>
</dbReference>
<dbReference type="OMA" id="YPYSEDH"/>
<dbReference type="PANTHER" id="PTHR12997">
    <property type="entry name" value="TYPE I INOSITOL-1,4,5-TRISPHOSPHATE 5-PHOSPHATASE"/>
    <property type="match status" value="1"/>
</dbReference>
<accession>A0A3Q4HVZ8</accession>
<dbReference type="InterPro" id="IPR036691">
    <property type="entry name" value="Endo/exonu/phosph_ase_sf"/>
</dbReference>
<feature type="domain" description="Inositol polyphosphate-related phosphatase" evidence="3">
    <location>
        <begin position="3"/>
        <end position="391"/>
    </location>
</feature>
<evidence type="ECO:0000313" key="5">
    <source>
        <dbReference type="Proteomes" id="UP000261580"/>
    </source>
</evidence>
<keyword evidence="5" id="KW-1185">Reference proteome</keyword>
<dbReference type="InterPro" id="IPR000300">
    <property type="entry name" value="IPPc"/>
</dbReference>
<name>A0A3Q4HVZ8_NEOBR</name>
<dbReference type="Gene3D" id="3.60.10.10">
    <property type="entry name" value="Endonuclease/exonuclease/phosphatase"/>
    <property type="match status" value="1"/>
</dbReference>
<dbReference type="GO" id="GO:0046856">
    <property type="term" value="P:phosphatidylinositol dephosphorylation"/>
    <property type="evidence" value="ECO:0007669"/>
    <property type="project" value="InterPro"/>
</dbReference>
<sequence>METFTDVLLVTANVGSLFDNVGEIQSEWLKQLYKTIQSYKPQFIALHFQEVGGKDYMLNMGHAENFFWTLESSEEMKDFDRSCIYVDNQFKVEDSFTALGSMYFIHKTLKNIQQYDFHVKNFKAVLEKNRYMGSLDRVTTVEKEKFPKNFWPDFKWSRKGFMRTRWIIHNQGLDLVNVHLFHDASNLIACNSSPSIYSANRNNALRYVINSRQTVLPFFVFGDFNFRLDTLSLVQDLSTAADVQTVKKDSSNEVQRIIYEEKDNDHQVLLRIEEKLFAYLHQAVFREDNGRALLKYDKEVAAFHDVIREQDIMFPPSYPYSEEHAKPTQYMNTRCPAWCDRILMSHTAQDLIHRRDDGEKSVVYNTMGPNVCMGDHKVTDYISSLYYTHYTKCFITLTLHFFSN</sequence>
<dbReference type="SMART" id="SM00128">
    <property type="entry name" value="IPPc"/>
    <property type="match status" value="1"/>
</dbReference>
<reference evidence="4" key="1">
    <citation type="submission" date="2025-08" db="UniProtKB">
        <authorList>
            <consortium name="Ensembl"/>
        </authorList>
    </citation>
    <scope>IDENTIFICATION</scope>
</reference>
<evidence type="ECO:0000256" key="2">
    <source>
        <dbReference type="ARBA" id="ARBA00023599"/>
    </source>
</evidence>
<reference evidence="4" key="2">
    <citation type="submission" date="2025-09" db="UniProtKB">
        <authorList>
            <consortium name="Ensembl"/>
        </authorList>
    </citation>
    <scope>IDENTIFICATION</scope>
</reference>
<dbReference type="Bgee" id="ENSNBRG00000019304">
    <property type="expression patterns" value="Expressed in camera-type eye and 7 other cell types or tissues"/>
</dbReference>
<dbReference type="Ensembl" id="ENSNBRT00000025951.1">
    <property type="protein sequence ID" value="ENSNBRP00000025293.1"/>
    <property type="gene ID" value="ENSNBRG00000019304.1"/>
</dbReference>
<evidence type="ECO:0000313" key="4">
    <source>
        <dbReference type="Ensembl" id="ENSNBRP00000025293.1"/>
    </source>
</evidence>
<protein>
    <recommendedName>
        <fullName evidence="1">inositol-polyphosphate 5-phosphatase</fullName>
        <ecNumber evidence="1">3.1.3.56</ecNumber>
    </recommendedName>
</protein>
<evidence type="ECO:0000256" key="1">
    <source>
        <dbReference type="ARBA" id="ARBA00012997"/>
    </source>
</evidence>
<dbReference type="STRING" id="32507.ENSNBRP00000025293"/>
<organism evidence="4 5">
    <name type="scientific">Neolamprologus brichardi</name>
    <name type="common">Fairy cichlid</name>
    <name type="synonym">Lamprologus brichardi</name>
    <dbReference type="NCBI Taxonomy" id="32507"/>
    <lineage>
        <taxon>Eukaryota</taxon>
        <taxon>Metazoa</taxon>
        <taxon>Chordata</taxon>
        <taxon>Craniata</taxon>
        <taxon>Vertebrata</taxon>
        <taxon>Euteleostomi</taxon>
        <taxon>Actinopterygii</taxon>
        <taxon>Neopterygii</taxon>
        <taxon>Teleostei</taxon>
        <taxon>Neoteleostei</taxon>
        <taxon>Acanthomorphata</taxon>
        <taxon>Ovalentaria</taxon>
        <taxon>Cichlomorphae</taxon>
        <taxon>Cichliformes</taxon>
        <taxon>Cichlidae</taxon>
        <taxon>African cichlids</taxon>
        <taxon>Pseudocrenilabrinae</taxon>
        <taxon>Lamprologini</taxon>
        <taxon>Neolamprologus</taxon>
    </lineage>
</organism>
<comment type="similarity">
    <text evidence="2">Belongs to the inositol 1,4,5-trisphosphate 5-phosphatase type I family.</text>
</comment>
<dbReference type="EC" id="3.1.3.56" evidence="1"/>
<dbReference type="Proteomes" id="UP000261580">
    <property type="component" value="Unassembled WGS sequence"/>
</dbReference>
<dbReference type="AlphaFoldDB" id="A0A3Q4HVZ8"/>
<evidence type="ECO:0000259" key="3">
    <source>
        <dbReference type="SMART" id="SM00128"/>
    </source>
</evidence>
<dbReference type="GeneTree" id="ENSGT00390000015226"/>
<dbReference type="InterPro" id="IPR039737">
    <property type="entry name" value="INPP5A"/>
</dbReference>